<feature type="region of interest" description="Disordered" evidence="1">
    <location>
        <begin position="44"/>
        <end position="66"/>
    </location>
</feature>
<accession>A0A9P5H5D0</accession>
<keyword evidence="3" id="KW-1185">Reference proteome</keyword>
<sequence>MTSQSTPRWAADRLTRCEARQQLFLPCADIRYLGGLALLGQGSAAESAERRHIPPAQGDSSPRASAPHGALLLQRLYARATNGLAPAWIGADGQPKAPAAEPTSKLGG</sequence>
<dbReference type="Proteomes" id="UP000722485">
    <property type="component" value="Unassembled WGS sequence"/>
</dbReference>
<proteinExistence type="predicted"/>
<evidence type="ECO:0000313" key="3">
    <source>
        <dbReference type="Proteomes" id="UP000722485"/>
    </source>
</evidence>
<evidence type="ECO:0000313" key="2">
    <source>
        <dbReference type="EMBL" id="KAF7542749.1"/>
    </source>
</evidence>
<evidence type="ECO:0000256" key="1">
    <source>
        <dbReference type="SAM" id="MobiDB-lite"/>
    </source>
</evidence>
<dbReference type="EMBL" id="JAANBB010000417">
    <property type="protein sequence ID" value="KAF7542749.1"/>
    <property type="molecule type" value="Genomic_DNA"/>
</dbReference>
<gene>
    <name evidence="2" type="ORF">G7Z17_g11309</name>
</gene>
<feature type="region of interest" description="Disordered" evidence="1">
    <location>
        <begin position="87"/>
        <end position="108"/>
    </location>
</feature>
<reference evidence="2" key="1">
    <citation type="submission" date="2020-03" db="EMBL/GenBank/DDBJ databases">
        <title>Draft Genome Sequence of Cylindrodendrum hubeiense.</title>
        <authorList>
            <person name="Buettner E."/>
            <person name="Kellner H."/>
        </authorList>
    </citation>
    <scope>NUCLEOTIDE SEQUENCE</scope>
    <source>
        <strain evidence="2">IHI 201604</strain>
    </source>
</reference>
<comment type="caution">
    <text evidence="2">The sequence shown here is derived from an EMBL/GenBank/DDBJ whole genome shotgun (WGS) entry which is preliminary data.</text>
</comment>
<name>A0A9P5H5D0_9HYPO</name>
<protein>
    <submittedName>
        <fullName evidence="2">Uncharacterized protein</fullName>
    </submittedName>
</protein>
<dbReference type="AlphaFoldDB" id="A0A9P5H5D0"/>
<organism evidence="2 3">
    <name type="scientific">Cylindrodendrum hubeiense</name>
    <dbReference type="NCBI Taxonomy" id="595255"/>
    <lineage>
        <taxon>Eukaryota</taxon>
        <taxon>Fungi</taxon>
        <taxon>Dikarya</taxon>
        <taxon>Ascomycota</taxon>
        <taxon>Pezizomycotina</taxon>
        <taxon>Sordariomycetes</taxon>
        <taxon>Hypocreomycetidae</taxon>
        <taxon>Hypocreales</taxon>
        <taxon>Nectriaceae</taxon>
        <taxon>Cylindrodendrum</taxon>
    </lineage>
</organism>